<organism evidence="2 3">
    <name type="scientific">Pseudoloma neurophilia</name>
    <dbReference type="NCBI Taxonomy" id="146866"/>
    <lineage>
        <taxon>Eukaryota</taxon>
        <taxon>Fungi</taxon>
        <taxon>Fungi incertae sedis</taxon>
        <taxon>Microsporidia</taxon>
        <taxon>Pseudoloma</taxon>
    </lineage>
</organism>
<dbReference type="AlphaFoldDB" id="A0A0R0M9U2"/>
<keyword evidence="1" id="KW-0732">Signal</keyword>
<evidence type="ECO:0000256" key="1">
    <source>
        <dbReference type="SAM" id="SignalP"/>
    </source>
</evidence>
<evidence type="ECO:0000313" key="3">
    <source>
        <dbReference type="Proteomes" id="UP000051530"/>
    </source>
</evidence>
<feature type="chain" id="PRO_5012678256" evidence="1">
    <location>
        <begin position="16"/>
        <end position="533"/>
    </location>
</feature>
<keyword evidence="3" id="KW-1185">Reference proteome</keyword>
<dbReference type="Proteomes" id="UP000051530">
    <property type="component" value="Unassembled WGS sequence"/>
</dbReference>
<feature type="signal peptide" evidence="1">
    <location>
        <begin position="1"/>
        <end position="15"/>
    </location>
</feature>
<comment type="caution">
    <text evidence="2">The sequence shown here is derived from an EMBL/GenBank/DDBJ whole genome shotgun (WGS) entry which is preliminary data.</text>
</comment>
<accession>A0A0R0M9U2</accession>
<dbReference type="EMBL" id="LGUB01000008">
    <property type="protein sequence ID" value="KRH95051.1"/>
    <property type="molecule type" value="Genomic_DNA"/>
</dbReference>
<proteinExistence type="predicted"/>
<dbReference type="VEuPathDB" id="MicrosporidiaDB:M153_3400021875"/>
<reference evidence="2 3" key="1">
    <citation type="submission" date="2015-07" db="EMBL/GenBank/DDBJ databases">
        <title>The genome of Pseudoloma neurophilia, a relevant intracellular parasite of the zebrafish.</title>
        <authorList>
            <person name="Ndikumana S."/>
            <person name="Pelin A."/>
            <person name="Sanders J."/>
            <person name="Corradi N."/>
        </authorList>
    </citation>
    <scope>NUCLEOTIDE SEQUENCE [LARGE SCALE GENOMIC DNA]</scope>
    <source>
        <strain evidence="2 3">MK1</strain>
    </source>
</reference>
<name>A0A0R0M9U2_9MICR</name>
<evidence type="ECO:0000313" key="2">
    <source>
        <dbReference type="EMBL" id="KRH95051.1"/>
    </source>
</evidence>
<protein>
    <submittedName>
        <fullName evidence="2">Uncharacterized protein</fullName>
    </submittedName>
</protein>
<sequence>MVLIVFLLYLSVSREQNEEIRTEDFRDFSNPIASQEKIQSQNIDLFIEKYLNFNEDSLQESDKHANIQVQQQNNVSSDLFCEILCDSSFMNVESTQSTSLFDPTSDQQLLYDEIESIFECTSLEVSNPTIGASGCQCVGLCLCITNTKLDMNPLDIDSTCHINSDIFLSEILFSNEQNQQDDIKNINISQSEPCQIQCEVEANLNSTEQSTKQQVYPDKKEKFSSSMQIDNIILPSYISYNPKLPKHIEKLYLDHENKITGGSRVKTNFEEKNQAILCTVQPSTSQEIVISGVKNTKKRKYSDESNETAIRKYRNAESIEEESNSSFNSGGSKTCSNASENELLVNQATIIYDPRSQENIKELEVHLKNCDYYAHPEMKRLIVQIYYEQSLVKRIKYEKINIYANIRKTEKSKEKLHLFGTYITYPSKGGSSFTVRIPKMFENENQIKSSNYPLVSVFVPITTADEYNLTLIMSCYNKTKKQPSAYFITDNVAEYIPSHFYAYHFKQVIRFEMNRQVNDRVFYHFEYKPEKEV</sequence>
<gene>
    <name evidence="2" type="ORF">M153_3400021875</name>
</gene>